<protein>
    <recommendedName>
        <fullName evidence="3">Burkholderia phage Bcep781 gp04</fullName>
    </recommendedName>
</protein>
<keyword evidence="2" id="KW-1185">Reference proteome</keyword>
<sequence>MTLSIKSIVNVTPSVVSPAGTVNILKGLVFSTNAALDAGVSSFSTPQAVATKCGADSIEASIASIYFGSYSGSLDTPSTLYFYSLPAAPVNADYGTYLSAAADAEGDWSGFMFAQEPNAAAKTAIATWMGANPNRYWGVIQDADPNILTANATATFGATVKANSTPGLTCVCNADGNGTLIAAAALSWAASINPNRTNGRTTLMFRRFSGVTPSNISNTQAENLLANGYCFYGSYKANDTSFNWFVDGSVSGSFAWADSYLNQIWMNADFQINLADMFSNVGLIPYDAVGDGIISTSVQATINTALSFGAIQAGVTLSDDEALQVNAKAGKTISTTLQTQGWYLIPGASIASAATRATRGTVDGIFFYMDGESVQSISLASVEVQ</sequence>
<dbReference type="RefSeq" id="WP_124297721.1">
    <property type="nucleotide sequence ID" value="NZ_BDEV01000133.1"/>
</dbReference>
<name>A0A401X7T3_ACEPA</name>
<dbReference type="InterPro" id="IPR021808">
    <property type="entry name" value="DUF3383"/>
</dbReference>
<dbReference type="Proteomes" id="UP000287385">
    <property type="component" value="Unassembled WGS sequence"/>
</dbReference>
<dbReference type="Pfam" id="PF11863">
    <property type="entry name" value="DUF3383"/>
    <property type="match status" value="2"/>
</dbReference>
<evidence type="ECO:0000313" key="2">
    <source>
        <dbReference type="Proteomes" id="UP000287385"/>
    </source>
</evidence>
<proteinExistence type="predicted"/>
<organism evidence="1 2">
    <name type="scientific">Acetobacter pasteurianus NBRC 3278</name>
    <dbReference type="NCBI Taxonomy" id="1226660"/>
    <lineage>
        <taxon>Bacteria</taxon>
        <taxon>Pseudomonadati</taxon>
        <taxon>Pseudomonadota</taxon>
        <taxon>Alphaproteobacteria</taxon>
        <taxon>Acetobacterales</taxon>
        <taxon>Acetobacteraceae</taxon>
        <taxon>Acetobacter</taxon>
    </lineage>
</organism>
<dbReference type="EMBL" id="BDEV01000133">
    <property type="protein sequence ID" value="GCD63920.1"/>
    <property type="molecule type" value="Genomic_DNA"/>
</dbReference>
<accession>A0A401X7T3</accession>
<evidence type="ECO:0000313" key="1">
    <source>
        <dbReference type="EMBL" id="GCD63920.1"/>
    </source>
</evidence>
<dbReference type="AlphaFoldDB" id="A0A401X7T3"/>
<comment type="caution">
    <text evidence="1">The sequence shown here is derived from an EMBL/GenBank/DDBJ whole genome shotgun (WGS) entry which is preliminary data.</text>
</comment>
<evidence type="ECO:0008006" key="3">
    <source>
        <dbReference type="Google" id="ProtNLM"/>
    </source>
</evidence>
<reference evidence="1 2" key="1">
    <citation type="submission" date="2016-06" db="EMBL/GenBank/DDBJ databases">
        <title>Acetobacter pasteurianus NBRC 3278 whole genome sequencing project.</title>
        <authorList>
            <person name="Matsutani M."/>
            <person name="Shiwa Y."/>
            <person name="Okamoto-Kainuma A."/>
            <person name="Ishikawa M."/>
            <person name="Koizumi Y."/>
            <person name="Yoshikawa H."/>
            <person name="Yakushi T."/>
            <person name="Matsushita K."/>
        </authorList>
    </citation>
    <scope>NUCLEOTIDE SEQUENCE [LARGE SCALE GENOMIC DNA]</scope>
    <source>
        <strain evidence="1 2">NBRC 3278</strain>
    </source>
</reference>
<gene>
    <name evidence="1" type="ORF">NBRC3278_3013</name>
</gene>